<dbReference type="PANTHER" id="PTHR11654">
    <property type="entry name" value="OLIGOPEPTIDE TRANSPORTER-RELATED"/>
    <property type="match status" value="1"/>
</dbReference>
<protein>
    <submittedName>
        <fullName evidence="7">Uncharacterized protein</fullName>
    </submittedName>
</protein>
<dbReference type="GO" id="GO:0016020">
    <property type="term" value="C:membrane"/>
    <property type="evidence" value="ECO:0007669"/>
    <property type="project" value="UniProtKB-SubCell"/>
</dbReference>
<keyword evidence="3 6" id="KW-0812">Transmembrane</keyword>
<dbReference type="Proteomes" id="UP000436088">
    <property type="component" value="Unassembled WGS sequence"/>
</dbReference>
<evidence type="ECO:0000313" key="7">
    <source>
        <dbReference type="EMBL" id="KAE8726520.1"/>
    </source>
</evidence>
<evidence type="ECO:0000256" key="6">
    <source>
        <dbReference type="SAM" id="Phobius"/>
    </source>
</evidence>
<keyword evidence="4 6" id="KW-1133">Transmembrane helix</keyword>
<evidence type="ECO:0000256" key="4">
    <source>
        <dbReference type="ARBA" id="ARBA00022989"/>
    </source>
</evidence>
<dbReference type="Pfam" id="PF00854">
    <property type="entry name" value="PTR2"/>
    <property type="match status" value="1"/>
</dbReference>
<dbReference type="SUPFAM" id="SSF103473">
    <property type="entry name" value="MFS general substrate transporter"/>
    <property type="match status" value="1"/>
</dbReference>
<accession>A0A6A3CBD2</accession>
<dbReference type="InterPro" id="IPR000109">
    <property type="entry name" value="POT_fam"/>
</dbReference>
<feature type="transmembrane region" description="Helical" evidence="6">
    <location>
        <begin position="134"/>
        <end position="158"/>
    </location>
</feature>
<evidence type="ECO:0000256" key="1">
    <source>
        <dbReference type="ARBA" id="ARBA00004141"/>
    </source>
</evidence>
<reference evidence="7" key="1">
    <citation type="submission" date="2019-09" db="EMBL/GenBank/DDBJ databases">
        <title>Draft genome information of white flower Hibiscus syriacus.</title>
        <authorList>
            <person name="Kim Y.-M."/>
        </authorList>
    </citation>
    <scope>NUCLEOTIDE SEQUENCE [LARGE SCALE GENOMIC DNA]</scope>
    <source>
        <strain evidence="7">YM2019G1</strain>
    </source>
</reference>
<comment type="caution">
    <text evidence="7">The sequence shown here is derived from an EMBL/GenBank/DDBJ whole genome shotgun (WGS) entry which is preliminary data.</text>
</comment>
<evidence type="ECO:0000256" key="5">
    <source>
        <dbReference type="ARBA" id="ARBA00023136"/>
    </source>
</evidence>
<feature type="transmembrane region" description="Helical" evidence="6">
    <location>
        <begin position="94"/>
        <end position="114"/>
    </location>
</feature>
<dbReference type="GO" id="GO:0022857">
    <property type="term" value="F:transmembrane transporter activity"/>
    <property type="evidence" value="ECO:0007669"/>
    <property type="project" value="InterPro"/>
</dbReference>
<comment type="subcellular location">
    <subcellularLocation>
        <location evidence="1">Membrane</location>
        <topology evidence="1">Multi-pass membrane protein</topology>
    </subcellularLocation>
</comment>
<evidence type="ECO:0000256" key="3">
    <source>
        <dbReference type="ARBA" id="ARBA00022692"/>
    </source>
</evidence>
<dbReference type="EMBL" id="VEPZ02000355">
    <property type="protein sequence ID" value="KAE8726520.1"/>
    <property type="molecule type" value="Genomic_DNA"/>
</dbReference>
<organism evidence="7 8">
    <name type="scientific">Hibiscus syriacus</name>
    <name type="common">Rose of Sharon</name>
    <dbReference type="NCBI Taxonomy" id="106335"/>
    <lineage>
        <taxon>Eukaryota</taxon>
        <taxon>Viridiplantae</taxon>
        <taxon>Streptophyta</taxon>
        <taxon>Embryophyta</taxon>
        <taxon>Tracheophyta</taxon>
        <taxon>Spermatophyta</taxon>
        <taxon>Magnoliopsida</taxon>
        <taxon>eudicotyledons</taxon>
        <taxon>Gunneridae</taxon>
        <taxon>Pentapetalae</taxon>
        <taxon>rosids</taxon>
        <taxon>malvids</taxon>
        <taxon>Malvales</taxon>
        <taxon>Malvaceae</taxon>
        <taxon>Malvoideae</taxon>
        <taxon>Hibiscus</taxon>
    </lineage>
</organism>
<dbReference type="AlphaFoldDB" id="A0A6A3CBD2"/>
<gene>
    <name evidence="7" type="ORF">F3Y22_tig00006666pilonHSYRG00047</name>
</gene>
<comment type="similarity">
    <text evidence="2">Belongs to the major facilitator superfamily. Proton-dependent oligopeptide transporter (POT/PTR) (TC 2.A.17) family.</text>
</comment>
<feature type="transmembrane region" description="Helical" evidence="6">
    <location>
        <begin position="53"/>
        <end position="73"/>
    </location>
</feature>
<name>A0A6A3CBD2_HIBSY</name>
<dbReference type="InterPro" id="IPR036259">
    <property type="entry name" value="MFS_trans_sf"/>
</dbReference>
<dbReference type="Gene3D" id="1.20.1250.20">
    <property type="entry name" value="MFS general substrate transporter like domains"/>
    <property type="match status" value="1"/>
</dbReference>
<evidence type="ECO:0000256" key="2">
    <source>
        <dbReference type="ARBA" id="ARBA00005982"/>
    </source>
</evidence>
<proteinExistence type="inferred from homology"/>
<keyword evidence="5 6" id="KW-0472">Membrane</keyword>
<evidence type="ECO:0000313" key="8">
    <source>
        <dbReference type="Proteomes" id="UP000436088"/>
    </source>
</evidence>
<sequence>MVFLFNATNFVAYLLNSMHYSAAESTNMVTNCMGSSFLLTLFGGFISDSFLTRFNTFIIFCTLELSGLVLLTIQAKKSRLFPAINSKPSKTQEAILYAGLYAIAAGVRGVKAALPAHGADQLNHSNQRLISSFFNWFFFSLCFGGLIAFTVCHNHFFLNN</sequence>
<keyword evidence="8" id="KW-1185">Reference proteome</keyword>